<feature type="transmembrane region" description="Helical" evidence="1">
    <location>
        <begin position="21"/>
        <end position="40"/>
    </location>
</feature>
<keyword evidence="1" id="KW-1133">Transmembrane helix</keyword>
<evidence type="ECO:0000313" key="3">
    <source>
        <dbReference type="Proteomes" id="UP000054826"/>
    </source>
</evidence>
<comment type="caution">
    <text evidence="2">The sequence shown here is derived from an EMBL/GenBank/DDBJ whole genome shotgun (WGS) entry which is preliminary data.</text>
</comment>
<gene>
    <name evidence="2" type="ORF">T4C_13473</name>
</gene>
<accession>A0A0V1K2J8</accession>
<sequence>MFNPALVIAKTKKYSSHPKDFVHVSYSTLLTTIYIFYNIVMRRPSRPVPRFPSRRVFFGRRHSPSTLRQFRVMLRNI</sequence>
<name>A0A0V1K2J8_TRIPS</name>
<dbReference type="AlphaFoldDB" id="A0A0V1K2J8"/>
<protein>
    <submittedName>
        <fullName evidence="2">Uncharacterized protein</fullName>
    </submittedName>
</protein>
<keyword evidence="1" id="KW-0472">Membrane</keyword>
<reference evidence="2 3" key="1">
    <citation type="submission" date="2015-01" db="EMBL/GenBank/DDBJ databases">
        <title>Evolution of Trichinella species and genotypes.</title>
        <authorList>
            <person name="Korhonen P.K."/>
            <person name="Edoardo P."/>
            <person name="Giuseppe L.R."/>
            <person name="Gasser R.B."/>
        </authorList>
    </citation>
    <scope>NUCLEOTIDE SEQUENCE [LARGE SCALE GENOMIC DNA]</scope>
    <source>
        <strain evidence="2">ISS176</strain>
    </source>
</reference>
<evidence type="ECO:0000256" key="1">
    <source>
        <dbReference type="SAM" id="Phobius"/>
    </source>
</evidence>
<proteinExistence type="predicted"/>
<dbReference type="Proteomes" id="UP000054826">
    <property type="component" value="Unassembled WGS sequence"/>
</dbReference>
<keyword evidence="1" id="KW-0812">Transmembrane</keyword>
<evidence type="ECO:0000313" key="2">
    <source>
        <dbReference type="EMBL" id="KRZ41465.1"/>
    </source>
</evidence>
<dbReference type="EMBL" id="JYDV01000020">
    <property type="protein sequence ID" value="KRZ41465.1"/>
    <property type="molecule type" value="Genomic_DNA"/>
</dbReference>
<organism evidence="2 3">
    <name type="scientific">Trichinella pseudospiralis</name>
    <name type="common">Parasitic roundworm</name>
    <dbReference type="NCBI Taxonomy" id="6337"/>
    <lineage>
        <taxon>Eukaryota</taxon>
        <taxon>Metazoa</taxon>
        <taxon>Ecdysozoa</taxon>
        <taxon>Nematoda</taxon>
        <taxon>Enoplea</taxon>
        <taxon>Dorylaimia</taxon>
        <taxon>Trichinellida</taxon>
        <taxon>Trichinellidae</taxon>
        <taxon>Trichinella</taxon>
    </lineage>
</organism>